<dbReference type="InterPro" id="IPR036770">
    <property type="entry name" value="Ankyrin_rpt-contain_sf"/>
</dbReference>
<feature type="compositionally biased region" description="Acidic residues" evidence="4">
    <location>
        <begin position="1240"/>
        <end position="1257"/>
    </location>
</feature>
<feature type="compositionally biased region" description="Polar residues" evidence="4">
    <location>
        <begin position="277"/>
        <end position="287"/>
    </location>
</feature>
<dbReference type="Pfam" id="PF00023">
    <property type="entry name" value="Ank"/>
    <property type="match status" value="1"/>
</dbReference>
<feature type="region of interest" description="Disordered" evidence="4">
    <location>
        <begin position="825"/>
        <end position="857"/>
    </location>
</feature>
<feature type="compositionally biased region" description="Basic and acidic residues" evidence="4">
    <location>
        <begin position="648"/>
        <end position="661"/>
    </location>
</feature>
<dbReference type="PROSITE" id="PS50297">
    <property type="entry name" value="ANK_REP_REGION"/>
    <property type="match status" value="5"/>
</dbReference>
<feature type="compositionally biased region" description="Polar residues" evidence="4">
    <location>
        <begin position="1558"/>
        <end position="1569"/>
    </location>
</feature>
<feature type="compositionally biased region" description="Basic and acidic residues" evidence="4">
    <location>
        <begin position="451"/>
        <end position="463"/>
    </location>
</feature>
<evidence type="ECO:0000256" key="3">
    <source>
        <dbReference type="SAM" id="Coils"/>
    </source>
</evidence>
<keyword evidence="7" id="KW-1185">Reference proteome</keyword>
<keyword evidence="1 3" id="KW-0175">Coiled coil</keyword>
<feature type="compositionally biased region" description="Acidic residues" evidence="4">
    <location>
        <begin position="619"/>
        <end position="630"/>
    </location>
</feature>
<reference evidence="6 7" key="1">
    <citation type="submission" date="2020-06" db="EMBL/GenBank/DDBJ databases">
        <authorList>
            <person name="Li R."/>
            <person name="Bekaert M."/>
        </authorList>
    </citation>
    <scope>NUCLEOTIDE SEQUENCE [LARGE SCALE GENOMIC DNA]</scope>
    <source>
        <strain evidence="7">wild</strain>
    </source>
</reference>
<feature type="coiled-coil region" evidence="3">
    <location>
        <begin position="1872"/>
        <end position="1899"/>
    </location>
</feature>
<dbReference type="InterPro" id="IPR002110">
    <property type="entry name" value="Ankyrin_rpt"/>
</dbReference>
<organism evidence="6 7">
    <name type="scientific">Mytilus coruscus</name>
    <name type="common">Sea mussel</name>
    <dbReference type="NCBI Taxonomy" id="42192"/>
    <lineage>
        <taxon>Eukaryota</taxon>
        <taxon>Metazoa</taxon>
        <taxon>Spiralia</taxon>
        <taxon>Lophotrochozoa</taxon>
        <taxon>Mollusca</taxon>
        <taxon>Bivalvia</taxon>
        <taxon>Autobranchia</taxon>
        <taxon>Pteriomorphia</taxon>
        <taxon>Mytilida</taxon>
        <taxon>Mytiloidea</taxon>
        <taxon>Mytilidae</taxon>
        <taxon>Mytilinae</taxon>
        <taxon>Mytilus</taxon>
    </lineage>
</organism>
<feature type="repeat" description="ANK" evidence="2">
    <location>
        <begin position="73"/>
        <end position="105"/>
    </location>
</feature>
<feature type="region of interest" description="Disordered" evidence="4">
    <location>
        <begin position="527"/>
        <end position="738"/>
    </location>
</feature>
<feature type="compositionally biased region" description="Polar residues" evidence="4">
    <location>
        <begin position="436"/>
        <end position="449"/>
    </location>
</feature>
<keyword evidence="2" id="KW-0040">ANK repeat</keyword>
<feature type="compositionally biased region" description="Basic and acidic residues" evidence="4">
    <location>
        <begin position="631"/>
        <end position="640"/>
    </location>
</feature>
<feature type="region of interest" description="Disordered" evidence="4">
    <location>
        <begin position="262"/>
        <end position="363"/>
    </location>
</feature>
<feature type="compositionally biased region" description="Polar residues" evidence="4">
    <location>
        <begin position="488"/>
        <end position="501"/>
    </location>
</feature>
<proteinExistence type="predicted"/>
<feature type="coiled-coil region" evidence="3">
    <location>
        <begin position="2445"/>
        <end position="2606"/>
    </location>
</feature>
<dbReference type="InterPro" id="IPR050657">
    <property type="entry name" value="Ankyrin_repeat_domain"/>
</dbReference>
<dbReference type="PANTHER" id="PTHR24147">
    <property type="entry name" value="ANKYRIN REPEAT DOMAIN 36-RELATED"/>
    <property type="match status" value="1"/>
</dbReference>
<feature type="repeat" description="ANK" evidence="2">
    <location>
        <begin position="139"/>
        <end position="171"/>
    </location>
</feature>
<evidence type="ECO:0000313" key="6">
    <source>
        <dbReference type="EMBL" id="CAC5372289.1"/>
    </source>
</evidence>
<name>A0A6J8AQY7_MYTCO</name>
<dbReference type="Proteomes" id="UP000507470">
    <property type="component" value="Unassembled WGS sequence"/>
</dbReference>
<dbReference type="Gene3D" id="1.25.40.20">
    <property type="entry name" value="Ankyrin repeat-containing domain"/>
    <property type="match status" value="1"/>
</dbReference>
<dbReference type="PRINTS" id="PR01415">
    <property type="entry name" value="ANKYRIN"/>
</dbReference>
<feature type="compositionally biased region" description="Basic and acidic residues" evidence="4">
    <location>
        <begin position="693"/>
        <end position="702"/>
    </location>
</feature>
<feature type="repeat" description="ANK" evidence="2">
    <location>
        <begin position="172"/>
        <end position="204"/>
    </location>
</feature>
<feature type="compositionally biased region" description="Polar residues" evidence="4">
    <location>
        <begin position="1135"/>
        <end position="1145"/>
    </location>
</feature>
<feature type="compositionally biased region" description="Basic residues" evidence="4">
    <location>
        <begin position="1"/>
        <end position="10"/>
    </location>
</feature>
<dbReference type="SMART" id="SM00248">
    <property type="entry name" value="ANK"/>
    <property type="match status" value="6"/>
</dbReference>
<feature type="compositionally biased region" description="Basic and acidic residues" evidence="4">
    <location>
        <begin position="398"/>
        <end position="411"/>
    </location>
</feature>
<dbReference type="PANTHER" id="PTHR24147:SF53">
    <property type="entry name" value="ANKYRIN REPEAT DOMAIN 26"/>
    <property type="match status" value="1"/>
</dbReference>
<feature type="compositionally biased region" description="Basic and acidic residues" evidence="4">
    <location>
        <begin position="317"/>
        <end position="326"/>
    </location>
</feature>
<dbReference type="SUPFAM" id="SSF48403">
    <property type="entry name" value="Ankyrin repeat"/>
    <property type="match status" value="1"/>
</dbReference>
<feature type="region of interest" description="Disordered" evidence="4">
    <location>
        <begin position="1539"/>
        <end position="1606"/>
    </location>
</feature>
<feature type="repeat" description="ANK" evidence="2">
    <location>
        <begin position="205"/>
        <end position="237"/>
    </location>
</feature>
<gene>
    <name evidence="6" type="ORF">MCOR_10427</name>
</gene>
<evidence type="ECO:0000259" key="5">
    <source>
        <dbReference type="Pfam" id="PF14915"/>
    </source>
</evidence>
<feature type="region of interest" description="Disordered" evidence="4">
    <location>
        <begin position="1810"/>
        <end position="1830"/>
    </location>
</feature>
<feature type="region of interest" description="Disordered" evidence="4">
    <location>
        <begin position="1"/>
        <end position="25"/>
    </location>
</feature>
<sequence>MKKFFGKLGKKKGEPGRPTPPPSPNLGAVTEWLYVGYEVREKDLPKLHKAVWNDDLVKVKSLVKKDVNGLDKENRTPLHLACVKGSKPIVQELLEWHAKPNIGDNEGKTPLLKAVECKKEDCVMLLLQHTADVDTRDRLGDTAVHVAVKNSFTNILRLLIKSGADINIRNKSGFAPLHLAVMNKKDEVTKILLQNKADFDVMDGDGRTPLMYACYEGAITQVKDLITVGADTQIKDTKGFNAEDIANQKGQHACSHLLIEHNNKQSGSVASTPRMPSISSRTTTPRQESSDLMFGLPATNMANDYDSDEDGTFSKSAGDDSWKSDADMSLSLHGKRSGGLKLPSPTLDDTDEEVEMPREEGATPKVNLAKALNRITTGSDASDNEALRSCLRKNSSFSDKEGDSEGHEIPVKRLSAKSIQSVTSAEIEWSDEDENSPVNTPRKSSSSKVSFIDKDVSEIHEITATESETDDGGEYQGSEAKRPKYDHTFQQQQNSGYTPTGLTGVANDELSQQKLKVENEYANSTDFMKDIGLEDDDVDDFTSTPDISEMSEPIETAPKPPENPPAQSKHHDSDWDSTEPGVTPRTQKSILKTSNRQYEGEAQQQIQQKKPLSPRSDEETSEWDSDVEDMLDPKKKKDINEGMNIDQESPRHLGKRFEVRGDGSVSGIGDSPIVIRETQDLTEDNIPKTPVTLEKETPKAVIEESEDEQQNIIDFDRTDSWDSDTDGFNTGDEQVDGNKMFEIGEDGSIQGVGMSPIELHDDEDQEVDSEVAEVFKAEDEKSLSYKEDISHSVKQILPSPGEGQDEGQPSKEFNLVLDEGRESQGFDLDVHDDDQDSSSRKNQEEMESQRPSFEERQEAVEEFAEQSISQNIGGHSEFTLHSVLDTCLSLVSGCFLFTLHSVLDTCSSLVSGCFLFTLHSVLDTCSSLVSGCFLFTLHSVLDTCLSLVLDVVSSHFTQHWTHAHHWFLDVVCSHSAQYWTHVHHWFVDVFCSLSTQYWTHVHNWFLDVVCSHSAQYWTHVHHWFLDVVCSHFTQYWTHVHHWFLDVVCSHSAQYWTHVHHWFVDVFCSHFTQYWTHVHHWFVDVFCSHFTQYWTHVYHWFLDIACSLSTQYWTHVHNWFLDVVCSHFTKYWTESGGSNWDSSNDAATPRGPPSRLTTSAIVVGVDEDEEDEDFDEEAEVPVQVPVHQEIVEEPHQEVIEETVDALNHTGGSHISYVTTDSHSSKNTVIQVTKDQDHDQPEDIEDEDSEWDSDEDIDCVDNVSPPIGVSPIVRGSEFSVEEEEEEDEESVSEWELERLREKEHKQKLEEEAERRREEELERQREAKRLAEQEEWEELHRQEQLRREEEEEALRQKLEKEEALKRQMEEDAQRQRMEEEARRQQQEEAHRQQLEEEAHKQHLEEEAHRQQLEEEAHRQKEETQKKEQIQKNGSDKLTKKSSFKDEETSSPRRFEMRRVNLLSVTDFLKSTKSEIYKANVTINKTQQKEGTSSKPVVEESLEKADDLMSFTAPVSAPVVKETASAVQSSYSATPIVEETIQKEDKSRSYTSMKGQVEEGVTSFSSRQPIKTTNTKRDVEKSIDPSKEQKRRPMSLESIDITADDDDESVDMDHVGDPERQDMGSYLRTLPSSYSAYKYNGVFDDDLISLTSTEVDDSMTYQPNTPYGKDILANMNLSDPGTVLKLQDHMHEQNKRLDHERNARITMENKYKSLFKEKNELQKKAEGLNQQRSNLEQEKLDLETRIRNLDYKLSEESEMRKNAETLLSKTKDQLNKKEEQYTSEIEAKQAAELQMRNLQMELRSANNSIKQLEEEKEEYQQQAQHEKNARQMQEQINEEQHRLHEQLQFKQAEIASKQFDAENQLEVADEDRKHAHDSLSILRAELTALKSELEKERDDVMKLLSCLVKVRNFRVGDLKNENKMTEDALTKATMAHSLQLESLKTRLQSSSWEVDKAEQARSEVERRLQYEKEEWTKQLENSQKDNTLLKDQQQTLLHRLSSLEAKLNSVENELHVANTSLLERTNQLQQCQKDLEYYKSAQDNYDQNYKLEKEHNSKLQTKVEGLQEKVTGFQHENLTLKQQLESLQHVLSDRSGEDAHEKFTSMLASLKTENEKARLNLEERNSSLSEQVTKLKDENRSLEGRRSNLEQDNQRLNREYTDMFKKLSVAEASHEVSSKAKEHLDSEKHKLAMDLERTQQKYETAQQKCLELQTRVTEITEHVKKAENVRDQARAELMNTSLNQDEGNKIRQDLEGTLHHIQIDNARLDAELKHERQRVEQLQKDLQDSQKVRSSLEALCSNLKSTNNMLEDKREHVQSDNSMDDEVTTRVLLTQEAEENKELWEKEVISRSKLGLRVSQYEKQRQEALSHLEEERRKARKATEKVKIAETKLEAEQEKNVELQKELATMKGYLKMAKRKLKVLDTSDSRVNTIITEFDKERLTMEGTLSEARQQIASLQQTLESEVDEKEKLHSKNVDLQTKIASLKHLEKNVDKLEKSKYKLEEDYKMYKAKIENGYVNKDELNQKEKELEAHYRLQLNRKLDEINNYLEQQARARERLDNSRDETEYKIKDARRKLEDENTSLKIQNEQIKAQKDSKEMEAKRFRDLYDSEMQWRMRLSEQLVRTTDKAYGYKSNAERQRGRIQNNLSFSSPVNGNALDYSRLSMNGDDILSNRLRVELDRSIAKHLEAAPHDNIQPAIRTHDDSIMNSSFAKSSAEYLELLKRKYCV</sequence>
<feature type="coiled-coil region" evidence="3">
    <location>
        <begin position="2045"/>
        <end position="2072"/>
    </location>
</feature>
<evidence type="ECO:0000256" key="2">
    <source>
        <dbReference type="PROSITE-ProRule" id="PRU00023"/>
    </source>
</evidence>
<feature type="compositionally biased region" description="Basic and acidic residues" evidence="4">
    <location>
        <begin position="1293"/>
        <end position="1453"/>
    </location>
</feature>
<feature type="domain" description="CCDC144C-like coiled-coil" evidence="5">
    <location>
        <begin position="1910"/>
        <end position="2197"/>
    </location>
</feature>
<feature type="compositionally biased region" description="Acidic residues" evidence="4">
    <location>
        <begin position="1277"/>
        <end position="1292"/>
    </location>
</feature>
<feature type="region of interest" description="Disordered" evidence="4">
    <location>
        <begin position="395"/>
        <end position="506"/>
    </location>
</feature>
<feature type="coiled-coil region" evidence="3">
    <location>
        <begin position="2103"/>
        <end position="2309"/>
    </location>
</feature>
<dbReference type="Pfam" id="PF14915">
    <property type="entry name" value="CCDC144C"/>
    <property type="match status" value="1"/>
</dbReference>
<evidence type="ECO:0000256" key="1">
    <source>
        <dbReference type="ARBA" id="ARBA00023054"/>
    </source>
</evidence>
<dbReference type="EMBL" id="CACVKT020001843">
    <property type="protein sequence ID" value="CAC5372289.1"/>
    <property type="molecule type" value="Genomic_DNA"/>
</dbReference>
<evidence type="ECO:0000313" key="7">
    <source>
        <dbReference type="Proteomes" id="UP000507470"/>
    </source>
</evidence>
<feature type="coiled-coil region" evidence="3">
    <location>
        <begin position="2354"/>
        <end position="2409"/>
    </location>
</feature>
<feature type="coiled-coil region" evidence="3">
    <location>
        <begin position="1936"/>
        <end position="2016"/>
    </location>
</feature>
<feature type="repeat" description="ANK" evidence="2">
    <location>
        <begin position="106"/>
        <end position="138"/>
    </location>
</feature>
<feature type="region of interest" description="Disordered" evidence="4">
    <location>
        <begin position="1135"/>
        <end position="1155"/>
    </location>
</feature>
<feature type="region of interest" description="Disordered" evidence="4">
    <location>
        <begin position="1230"/>
        <end position="1453"/>
    </location>
</feature>
<feature type="compositionally biased region" description="Basic and acidic residues" evidence="4">
    <location>
        <begin position="1571"/>
        <end position="1584"/>
    </location>
</feature>
<feature type="compositionally biased region" description="Polar residues" evidence="4">
    <location>
        <begin position="584"/>
        <end position="597"/>
    </location>
</feature>
<feature type="compositionally biased region" description="Basic and acidic residues" evidence="4">
    <location>
        <begin position="837"/>
        <end position="857"/>
    </location>
</feature>
<dbReference type="InterPro" id="IPR039497">
    <property type="entry name" value="CC144C-like_CC_dom"/>
</dbReference>
<evidence type="ECO:0000256" key="4">
    <source>
        <dbReference type="SAM" id="MobiDB-lite"/>
    </source>
</evidence>
<dbReference type="OrthoDB" id="366390at2759"/>
<accession>A0A6J8AQY7</accession>
<dbReference type="Pfam" id="PF12796">
    <property type="entry name" value="Ank_2"/>
    <property type="match status" value="2"/>
</dbReference>
<dbReference type="PROSITE" id="PS50088">
    <property type="entry name" value="ANK_REPEAT"/>
    <property type="match status" value="5"/>
</dbReference>
<protein>
    <submittedName>
        <fullName evidence="6">Ankyrin repeat domain-containing protein 7</fullName>
    </submittedName>
</protein>